<reference evidence="1" key="1">
    <citation type="submission" date="2021-10" db="EMBL/GenBank/DDBJ databases">
        <title>Tropical sea cucumber genome reveals ecological adaptation and Cuvierian tubules defense mechanism.</title>
        <authorList>
            <person name="Chen T."/>
        </authorList>
    </citation>
    <scope>NUCLEOTIDE SEQUENCE</scope>
    <source>
        <strain evidence="1">Nanhai2018</strain>
        <tissue evidence="1">Muscle</tissue>
    </source>
</reference>
<keyword evidence="2" id="KW-1185">Reference proteome</keyword>
<dbReference type="OrthoDB" id="6155763at2759"/>
<name>A0A9Q1BL74_HOLLE</name>
<organism evidence="1 2">
    <name type="scientific">Holothuria leucospilota</name>
    <name type="common">Black long sea cucumber</name>
    <name type="synonym">Mertensiothuria leucospilota</name>
    <dbReference type="NCBI Taxonomy" id="206669"/>
    <lineage>
        <taxon>Eukaryota</taxon>
        <taxon>Metazoa</taxon>
        <taxon>Echinodermata</taxon>
        <taxon>Eleutherozoa</taxon>
        <taxon>Echinozoa</taxon>
        <taxon>Holothuroidea</taxon>
        <taxon>Aspidochirotacea</taxon>
        <taxon>Aspidochirotida</taxon>
        <taxon>Holothuriidae</taxon>
        <taxon>Holothuria</taxon>
    </lineage>
</organism>
<sequence length="57" mass="6557">MVPHINSVVRTCYYLRQITHIRPFLPYHAATTLNNALVTSRLDYVNSRFVGLPKIAN</sequence>
<proteinExistence type="predicted"/>
<protein>
    <submittedName>
        <fullName evidence="1">Uncharacterized protein</fullName>
    </submittedName>
</protein>
<comment type="caution">
    <text evidence="1">The sequence shown here is derived from an EMBL/GenBank/DDBJ whole genome shotgun (WGS) entry which is preliminary data.</text>
</comment>
<dbReference type="EMBL" id="JAIZAY010000015">
    <property type="protein sequence ID" value="KAJ8028676.1"/>
    <property type="molecule type" value="Genomic_DNA"/>
</dbReference>
<accession>A0A9Q1BL74</accession>
<evidence type="ECO:0000313" key="1">
    <source>
        <dbReference type="EMBL" id="KAJ8028676.1"/>
    </source>
</evidence>
<dbReference type="AlphaFoldDB" id="A0A9Q1BL74"/>
<dbReference type="Proteomes" id="UP001152320">
    <property type="component" value="Chromosome 15"/>
</dbReference>
<gene>
    <name evidence="1" type="ORF">HOLleu_30984</name>
</gene>
<evidence type="ECO:0000313" key="2">
    <source>
        <dbReference type="Proteomes" id="UP001152320"/>
    </source>
</evidence>